<gene>
    <name evidence="1" type="ORF">PEVE_00042309</name>
</gene>
<dbReference type="EMBL" id="CALNXI010000825">
    <property type="protein sequence ID" value="CAH3141872.1"/>
    <property type="molecule type" value="Genomic_DNA"/>
</dbReference>
<reference evidence="1 2" key="1">
    <citation type="submission" date="2022-05" db="EMBL/GenBank/DDBJ databases">
        <authorList>
            <consortium name="Genoscope - CEA"/>
            <person name="William W."/>
        </authorList>
    </citation>
    <scope>NUCLEOTIDE SEQUENCE [LARGE SCALE GENOMIC DNA]</scope>
</reference>
<organism evidence="1 2">
    <name type="scientific">Porites evermanni</name>
    <dbReference type="NCBI Taxonomy" id="104178"/>
    <lineage>
        <taxon>Eukaryota</taxon>
        <taxon>Metazoa</taxon>
        <taxon>Cnidaria</taxon>
        <taxon>Anthozoa</taxon>
        <taxon>Hexacorallia</taxon>
        <taxon>Scleractinia</taxon>
        <taxon>Fungiina</taxon>
        <taxon>Poritidae</taxon>
        <taxon>Porites</taxon>
    </lineage>
</organism>
<keyword evidence="2" id="KW-1185">Reference proteome</keyword>
<evidence type="ECO:0008006" key="3">
    <source>
        <dbReference type="Google" id="ProtNLM"/>
    </source>
</evidence>
<evidence type="ECO:0000313" key="2">
    <source>
        <dbReference type="Proteomes" id="UP001159427"/>
    </source>
</evidence>
<dbReference type="InterPro" id="IPR005049">
    <property type="entry name" value="STL-like"/>
</dbReference>
<dbReference type="Pfam" id="PF03385">
    <property type="entry name" value="STELLO"/>
    <property type="match status" value="2"/>
</dbReference>
<name>A0ABN8PE32_9CNID</name>
<dbReference type="PANTHER" id="PTHR31362">
    <property type="entry name" value="GLYCOSYLTRANSFERASE STELLO1-RELATED"/>
    <property type="match status" value="1"/>
</dbReference>
<protein>
    <recommendedName>
        <fullName evidence="3">Glycosyltransferase STELLO1</fullName>
    </recommendedName>
</protein>
<evidence type="ECO:0000313" key="1">
    <source>
        <dbReference type="EMBL" id="CAH3141872.1"/>
    </source>
</evidence>
<accession>A0ABN8PE32</accession>
<dbReference type="PANTHER" id="PTHR31362:SF0">
    <property type="entry name" value="EXOSTOSIN DOMAIN-CONTAINING PROTEIN-RELATED"/>
    <property type="match status" value="1"/>
</dbReference>
<dbReference type="Proteomes" id="UP001159427">
    <property type="component" value="Unassembled WGS sequence"/>
</dbReference>
<sequence length="975" mass="112328">MVYYESGRLIEFLNKWKSGKPDFFSRVLDLSVALAENGFWGLNDALLTKAWLTDLVSIGYEMPNIKTAPRPCKKVISEEIELHSKEKPSSYLRAGEEYLLFLIVYNLMASLNSFKLDTFDACRLRSNVLSFRCVQNCATCPYISNGLTSYTFYEMGETRSITLQTTCNTRNVMYMYVLMLHYNILIYSHPNCVFLSVERQKTLGYQIHDLLEYRSYPRKNIGYLYAIQHGAKIIYETDDDNSPTSGKITFYQQETGDFFVYKTDSAMVNPYEHFGQSTIWPRGYPLDHIGNPPSHRFVKCEGVDTSIQQGVVNGDPDVDAIFRLTRKEKGVDLNVEFDAEAPPVVLPPNTLAPFNSQNTLFLHKALWALLLPTTVTFRVCDIWRGYWAQRLLWDVGTHLLSLRRKKQKALMMYKTMNDLAPEYLQSLFSQRHSAYNLRNSEGRLTLSKPSTNYLKRSFSYSGAMLWNNLPKNLKNAASVEHFKQNIKKKLVSRKSVPESMSEAFKFLLAVVLQLLILVVFYRLFAEETTSVDRRVTNNRLSPTLRDAQNPEDFKDWRTLYENRNLSREIIWKEIPRKPTPPEKQMNHKWIVVTTINSPTEDVKKLAAMEGWKVVVVGDTKTPAEWSHPNCIFLSVERQKTLGYRIHDLLEYRSYPRKNIGYLYAIQHGAKIIYETDDDNSPTSGKITFYQQETGDFFVYKTDSAMVNPYEHFGQSTIWPRGYPLDHIGDPPSHRFVKCEGVDTSIQQGVVNGDPDVDAIFRLTRKDKGVDLNVEFDAEAPPVVLPPNTLAPFNSQNTLFLHKALWALLLPTSVTFRVCDIWRGYWAQRLLWDVGTHLSFFPPNAVQFRNAHDYLSDFKEEKVVYYESGRLIEFLNKWKSDKPDFFSRVLDLSMALAENGFWGLNDALLTKAWLTDLVSIGYEMPSIKKASKPCTKVISEEIDLHSKEKPSSYLRAGAELKNILKRKKKRVDAPDA</sequence>
<comment type="caution">
    <text evidence="1">The sequence shown here is derived from an EMBL/GenBank/DDBJ whole genome shotgun (WGS) entry which is preliminary data.</text>
</comment>
<proteinExistence type="predicted"/>